<dbReference type="Gene3D" id="3.60.10.10">
    <property type="entry name" value="Endonuclease/exonuclease/phosphatase"/>
    <property type="match status" value="1"/>
</dbReference>
<dbReference type="InterPro" id="IPR025558">
    <property type="entry name" value="DUF4283"/>
</dbReference>
<dbReference type="Pfam" id="PF00078">
    <property type="entry name" value="RVT_1"/>
    <property type="match status" value="1"/>
</dbReference>
<reference evidence="5 6" key="1">
    <citation type="journal article" date="2021" name="Comput. Struct. Biotechnol. J.">
        <title>De novo genome assembly of the potent medicinal plant Rehmannia glutinosa using nanopore technology.</title>
        <authorList>
            <person name="Ma L."/>
            <person name="Dong C."/>
            <person name="Song C."/>
            <person name="Wang X."/>
            <person name="Zheng X."/>
            <person name="Niu Y."/>
            <person name="Chen S."/>
            <person name="Feng W."/>
        </authorList>
    </citation>
    <scope>NUCLEOTIDE SEQUENCE [LARGE SCALE GENOMIC DNA]</scope>
    <source>
        <strain evidence="5">DH-2019</strain>
    </source>
</reference>
<dbReference type="InterPro" id="IPR005135">
    <property type="entry name" value="Endo/exonuclease/phosphatase"/>
</dbReference>
<evidence type="ECO:0000259" key="2">
    <source>
        <dbReference type="Pfam" id="PF00078"/>
    </source>
</evidence>
<accession>A0ABR0W0V6</accession>
<protein>
    <recommendedName>
        <fullName evidence="7">Reverse transcriptase domain-containing protein</fullName>
    </recommendedName>
</protein>
<dbReference type="CDD" id="cd01650">
    <property type="entry name" value="RT_nLTR_like"/>
    <property type="match status" value="1"/>
</dbReference>
<dbReference type="InterPro" id="IPR000477">
    <property type="entry name" value="RT_dom"/>
</dbReference>
<dbReference type="SUPFAM" id="SSF56219">
    <property type="entry name" value="DNase I-like"/>
    <property type="match status" value="1"/>
</dbReference>
<comment type="caution">
    <text evidence="5">The sequence shown here is derived from an EMBL/GenBank/DDBJ whole genome shotgun (WGS) entry which is preliminary data.</text>
</comment>
<dbReference type="EMBL" id="JABTTQ020000308">
    <property type="protein sequence ID" value="KAK6140574.1"/>
    <property type="molecule type" value="Genomic_DNA"/>
</dbReference>
<dbReference type="InterPro" id="IPR043502">
    <property type="entry name" value="DNA/RNA_pol_sf"/>
</dbReference>
<feature type="region of interest" description="Disordered" evidence="1">
    <location>
        <begin position="212"/>
        <end position="231"/>
    </location>
</feature>
<gene>
    <name evidence="5" type="ORF">DH2020_025681</name>
</gene>
<feature type="compositionally biased region" description="Basic and acidic residues" evidence="1">
    <location>
        <begin position="215"/>
        <end position="225"/>
    </location>
</feature>
<evidence type="ECO:0000256" key="1">
    <source>
        <dbReference type="SAM" id="MobiDB-lite"/>
    </source>
</evidence>
<dbReference type="SUPFAM" id="SSF56672">
    <property type="entry name" value="DNA/RNA polymerases"/>
    <property type="match status" value="1"/>
</dbReference>
<organism evidence="5 6">
    <name type="scientific">Rehmannia glutinosa</name>
    <name type="common">Chinese foxglove</name>
    <dbReference type="NCBI Taxonomy" id="99300"/>
    <lineage>
        <taxon>Eukaryota</taxon>
        <taxon>Viridiplantae</taxon>
        <taxon>Streptophyta</taxon>
        <taxon>Embryophyta</taxon>
        <taxon>Tracheophyta</taxon>
        <taxon>Spermatophyta</taxon>
        <taxon>Magnoliopsida</taxon>
        <taxon>eudicotyledons</taxon>
        <taxon>Gunneridae</taxon>
        <taxon>Pentapetalae</taxon>
        <taxon>asterids</taxon>
        <taxon>lamiids</taxon>
        <taxon>Lamiales</taxon>
        <taxon>Orobanchaceae</taxon>
        <taxon>Rehmannieae</taxon>
        <taxon>Rehmannia</taxon>
    </lineage>
</organism>
<dbReference type="Pfam" id="PF14111">
    <property type="entry name" value="DUF4283"/>
    <property type="match status" value="1"/>
</dbReference>
<feature type="domain" description="DUF4283" evidence="4">
    <location>
        <begin position="36"/>
        <end position="119"/>
    </location>
</feature>
<proteinExistence type="predicted"/>
<keyword evidence="6" id="KW-1185">Reference proteome</keyword>
<feature type="domain" description="Reverse transcriptase" evidence="2">
    <location>
        <begin position="683"/>
        <end position="905"/>
    </location>
</feature>
<dbReference type="InterPro" id="IPR036691">
    <property type="entry name" value="Endo/exonu/phosph_ase_sf"/>
</dbReference>
<feature type="domain" description="Endonuclease/exonuclease/phosphatase" evidence="3">
    <location>
        <begin position="306"/>
        <end position="457"/>
    </location>
</feature>
<dbReference type="PANTHER" id="PTHR46890">
    <property type="entry name" value="NON-LTR RETROLELEMENT REVERSE TRANSCRIPTASE-LIKE PROTEIN-RELATED"/>
    <property type="match status" value="1"/>
</dbReference>
<dbReference type="Pfam" id="PF03372">
    <property type="entry name" value="Exo_endo_phos"/>
    <property type="match status" value="1"/>
</dbReference>
<dbReference type="PANTHER" id="PTHR46890:SF48">
    <property type="entry name" value="RNA-DIRECTED DNA POLYMERASE"/>
    <property type="match status" value="1"/>
</dbReference>
<evidence type="ECO:0008006" key="7">
    <source>
        <dbReference type="Google" id="ProtNLM"/>
    </source>
</evidence>
<name>A0ABR0W0V6_REHGL</name>
<evidence type="ECO:0000313" key="5">
    <source>
        <dbReference type="EMBL" id="KAK6140574.1"/>
    </source>
</evidence>
<dbReference type="Proteomes" id="UP001318860">
    <property type="component" value="Unassembled WGS sequence"/>
</dbReference>
<evidence type="ECO:0000259" key="4">
    <source>
        <dbReference type="Pfam" id="PF14111"/>
    </source>
</evidence>
<dbReference type="InterPro" id="IPR052343">
    <property type="entry name" value="Retrotransposon-Effector_Assoc"/>
</dbReference>
<sequence>MSNNPLSLDDLCGRMQLAEEDEGGLCIDDTVAEGQTQDLRWCLVGRFLTDRQVNFLAMKNTLASVWRPVKGVFIKELGPNLFLFQFFHELDITRVQLNGPWTFDNLLLITKRLNVGEQPSRVELFHTDLWVQVYDLPFGFMTEMIGTSIGNFIDKFCDKLFNGPTVPEDRAYGSWMPAPSHDDVAKHGNNYPGGVLHAEGITANCGEVTEGSGTKFDDKVTKSRDSNLSGPSSGKLVIYDVKNQTDVIKGDNKRKRNEEQFSVTTRKTGPLLLGPVEDTSTSVENQKNLDVIWVKLGYEGLFAVSSMGHSGGLSLFWKYNNMANLLSFSQNHIDVSIHLENTSVYRLTGYYGFPERGRRRQSWNFLRHLANQSTLPWCCIGDFNDLLSSSEKRGNIDHPSWLLTGFRSAIDDCGLVDLGMLGYQFTWERGRGSLNWVEERLDRGLATLHWFASFPNCKIWNLEASMSDHSPILLELGLRYRIKKVRKFRFENVWLREKECKSVVQEGWNKGVSDTLLGRIEMCGAELFKWGDILRNSFNTRIKEAKSKMKTFRGGRDQYSVVEFKKAQTEYNLLLAQQEDYWKQRAKLYWLKGGDSNSKYFHTVASTRHRHNSISKLKTANGIWLTWDNGLGNHLVNYFMELFSSSGSHHDTLLDCICPKITEEQNLSLLQPFTELENNPETVSDLRPIALCNVIYKVVSKLLANRLKHILPEVISEHQSAFVPQRLILDNIMIAFEINHFLKRKRQCKHGVAALKIDMSKAYDRIEWPYLKAMLLKLGFHTRWVELMMLCVTTVRYKITHGIFESDFFTPRRGLRQGDPLSPYLFILCAEGLSFLIQNFEKKGWIHGCQIARRAPSVTHLFFADNSFLFFRANREECTRVLNCLDLYSQASGQLVNYQKSSVSFSKNTESEAIRSVCSLLNVPHSNNHGAYLGLPSLVGRNKKEVFAFIREKVWHRLQGWRRKIIIKGGKGDSFENNSSSRSCISDWYLSSADGASTWSKPSSGSFKCNVDAALFHETSLLGFGSVIRDCHGSFVAAIHGSMKGPIQPEIAKAMSMREALRWLQQSWKFIEVLPQFLCN</sequence>
<evidence type="ECO:0000259" key="3">
    <source>
        <dbReference type="Pfam" id="PF03372"/>
    </source>
</evidence>
<evidence type="ECO:0000313" key="6">
    <source>
        <dbReference type="Proteomes" id="UP001318860"/>
    </source>
</evidence>